<dbReference type="InterPro" id="IPR001647">
    <property type="entry name" value="HTH_TetR"/>
</dbReference>
<evidence type="ECO:0000256" key="1">
    <source>
        <dbReference type="ARBA" id="ARBA00023125"/>
    </source>
</evidence>
<dbReference type="Gene3D" id="1.10.357.10">
    <property type="entry name" value="Tetracycline Repressor, domain 2"/>
    <property type="match status" value="1"/>
</dbReference>
<organism evidence="5 6">
    <name type="scientific">Flavobacterium cerinum</name>
    <dbReference type="NCBI Taxonomy" id="2502784"/>
    <lineage>
        <taxon>Bacteria</taxon>
        <taxon>Pseudomonadati</taxon>
        <taxon>Bacteroidota</taxon>
        <taxon>Flavobacteriia</taxon>
        <taxon>Flavobacteriales</taxon>
        <taxon>Flavobacteriaceae</taxon>
        <taxon>Flavobacterium</taxon>
    </lineage>
</organism>
<dbReference type="PROSITE" id="PS50977">
    <property type="entry name" value="HTH_TETR_2"/>
    <property type="match status" value="1"/>
</dbReference>
<accession>A0ABY5INN7</accession>
<evidence type="ECO:0000259" key="4">
    <source>
        <dbReference type="PROSITE" id="PS50977"/>
    </source>
</evidence>
<keyword evidence="1 2" id="KW-0238">DNA-binding</keyword>
<sequence>MKNEEQPDKGQPKKRKVSQGPIKEKARTMRKLIDAVGVVLKSEGYKGLTVAKIAAVAGLDRKLIYAYFGDVNNLIETYIRERDYWSNSFNDDKVPDIITASHVSRTDGQYFLKGHFEAFLEDIEMQKMILWELSEFTPLLKEIAELRERVGEEFFKYTDPYFKDAKVNIRALMALQIGGIYYLSLHAKMNGVTICGIDVNQPEGKQAILDALDHVVDLCYDSVEKQQ</sequence>
<reference evidence="5" key="1">
    <citation type="submission" date="2022-07" db="EMBL/GenBank/DDBJ databases">
        <title>Isolation, identification, and degradation of a PFOSA degrading strain from sewage treatment plant.</title>
        <authorList>
            <person name="Zhang L."/>
            <person name="Huo Y."/>
        </authorList>
    </citation>
    <scope>NUCLEOTIDE SEQUENCE</scope>
    <source>
        <strain evidence="5">C1</strain>
    </source>
</reference>
<dbReference type="Pfam" id="PF00440">
    <property type="entry name" value="TetR_N"/>
    <property type="match status" value="1"/>
</dbReference>
<feature type="region of interest" description="Disordered" evidence="3">
    <location>
        <begin position="1"/>
        <end position="24"/>
    </location>
</feature>
<name>A0ABY5INN7_9FLAO</name>
<evidence type="ECO:0000256" key="3">
    <source>
        <dbReference type="SAM" id="MobiDB-lite"/>
    </source>
</evidence>
<dbReference type="SUPFAM" id="SSF46689">
    <property type="entry name" value="Homeodomain-like"/>
    <property type="match status" value="1"/>
</dbReference>
<evidence type="ECO:0000313" key="5">
    <source>
        <dbReference type="EMBL" id="UUC43886.1"/>
    </source>
</evidence>
<dbReference type="EMBL" id="CP101751">
    <property type="protein sequence ID" value="UUC43886.1"/>
    <property type="molecule type" value="Genomic_DNA"/>
</dbReference>
<keyword evidence="6" id="KW-1185">Reference proteome</keyword>
<evidence type="ECO:0000256" key="2">
    <source>
        <dbReference type="PROSITE-ProRule" id="PRU00335"/>
    </source>
</evidence>
<feature type="domain" description="HTH tetR-type" evidence="4">
    <location>
        <begin position="26"/>
        <end position="86"/>
    </location>
</feature>
<dbReference type="RefSeq" id="WP_256549554.1">
    <property type="nucleotide sequence ID" value="NZ_CP101751.1"/>
</dbReference>
<feature type="DNA-binding region" description="H-T-H motif" evidence="2">
    <location>
        <begin position="49"/>
        <end position="68"/>
    </location>
</feature>
<feature type="compositionally biased region" description="Basic and acidic residues" evidence="3">
    <location>
        <begin position="1"/>
        <end position="11"/>
    </location>
</feature>
<dbReference type="Proteomes" id="UP001059844">
    <property type="component" value="Chromosome"/>
</dbReference>
<dbReference type="InterPro" id="IPR009057">
    <property type="entry name" value="Homeodomain-like_sf"/>
</dbReference>
<evidence type="ECO:0000313" key="6">
    <source>
        <dbReference type="Proteomes" id="UP001059844"/>
    </source>
</evidence>
<gene>
    <name evidence="5" type="ORF">NOX80_09595</name>
</gene>
<proteinExistence type="predicted"/>
<protein>
    <submittedName>
        <fullName evidence="5">TetR/AcrR family transcriptional regulator</fullName>
    </submittedName>
</protein>